<reference evidence="4" key="1">
    <citation type="submission" date="2016-06" db="UniProtKB">
        <authorList>
            <consortium name="WormBaseParasite"/>
        </authorList>
    </citation>
    <scope>IDENTIFICATION</scope>
</reference>
<dbReference type="AlphaFoldDB" id="A0A183CUH8"/>
<feature type="region of interest" description="Disordered" evidence="1">
    <location>
        <begin position="83"/>
        <end position="107"/>
    </location>
</feature>
<evidence type="ECO:0000313" key="2">
    <source>
        <dbReference type="EMBL" id="VDK27361.1"/>
    </source>
</evidence>
<accession>A0A183CUH8</accession>
<evidence type="ECO:0000313" key="3">
    <source>
        <dbReference type="Proteomes" id="UP000271098"/>
    </source>
</evidence>
<dbReference type="OrthoDB" id="5808918at2759"/>
<name>A0A183CUH8_9BILA</name>
<dbReference type="Proteomes" id="UP000271098">
    <property type="component" value="Unassembled WGS sequence"/>
</dbReference>
<feature type="compositionally biased region" description="Basic and acidic residues" evidence="1">
    <location>
        <begin position="83"/>
        <end position="99"/>
    </location>
</feature>
<organism evidence="4">
    <name type="scientific">Gongylonema pulchrum</name>
    <dbReference type="NCBI Taxonomy" id="637853"/>
    <lineage>
        <taxon>Eukaryota</taxon>
        <taxon>Metazoa</taxon>
        <taxon>Ecdysozoa</taxon>
        <taxon>Nematoda</taxon>
        <taxon>Chromadorea</taxon>
        <taxon>Rhabditida</taxon>
        <taxon>Spirurina</taxon>
        <taxon>Spiruromorpha</taxon>
        <taxon>Spiruroidea</taxon>
        <taxon>Gongylonematidae</taxon>
        <taxon>Gongylonema</taxon>
    </lineage>
</organism>
<keyword evidence="3" id="KW-1185">Reference proteome</keyword>
<evidence type="ECO:0000313" key="4">
    <source>
        <dbReference type="WBParaSite" id="GPUH_0000011801-mRNA-1"/>
    </source>
</evidence>
<reference evidence="2 3" key="2">
    <citation type="submission" date="2018-11" db="EMBL/GenBank/DDBJ databases">
        <authorList>
            <consortium name="Pathogen Informatics"/>
        </authorList>
    </citation>
    <scope>NUCLEOTIDE SEQUENCE [LARGE SCALE GENOMIC DNA]</scope>
</reference>
<sequence length="182" mass="21030">MLLNSIFQFEEKGFQGGRRKRGKLSSEEKQKQAEEMPMAFPKGTFLLRYSDLQDLECDQIWCVDNQYMLLKYIPSSHIDEKRPWEEAKRQRELHEETKAEASSTTGDLSSYANFTAGSAVNQPILNKEQQQQVFDNYKLFFEQGSSLEMDQYDGVEAYEEIDDAVAAELLGDDFVILNDNDQ</sequence>
<protein>
    <submittedName>
        <fullName evidence="4">DUF2052 domain-containing protein</fullName>
    </submittedName>
</protein>
<proteinExistence type="predicted"/>
<evidence type="ECO:0000256" key="1">
    <source>
        <dbReference type="SAM" id="MobiDB-lite"/>
    </source>
</evidence>
<dbReference type="WBParaSite" id="GPUH_0000011801-mRNA-1">
    <property type="protein sequence ID" value="GPUH_0000011801-mRNA-1"/>
    <property type="gene ID" value="GPUH_0000011801"/>
</dbReference>
<dbReference type="EMBL" id="UYRT01000079">
    <property type="protein sequence ID" value="VDK27361.1"/>
    <property type="molecule type" value="Genomic_DNA"/>
</dbReference>
<gene>
    <name evidence="2" type="ORF">GPUH_LOCUS119</name>
</gene>